<dbReference type="EMBL" id="JYDV01000002">
    <property type="protein sequence ID" value="KRZ45732.1"/>
    <property type="molecule type" value="Genomic_DNA"/>
</dbReference>
<evidence type="ECO:0000313" key="6">
    <source>
        <dbReference type="Proteomes" id="UP000054826"/>
    </source>
</evidence>
<dbReference type="InterPro" id="IPR005312">
    <property type="entry name" value="DUF1759"/>
</dbReference>
<dbReference type="Pfam" id="PF23134">
    <property type="entry name" value="TRIP4_3rd"/>
    <property type="match status" value="1"/>
</dbReference>
<dbReference type="InterPro" id="IPR056993">
    <property type="entry name" value="TRIP4_3rd_dom"/>
</dbReference>
<feature type="domain" description="TRIP4/RQT4 C2HC5-type zinc finger" evidence="3">
    <location>
        <begin position="800"/>
        <end position="843"/>
    </location>
</feature>
<feature type="region of interest" description="Disordered" evidence="1">
    <location>
        <begin position="756"/>
        <end position="782"/>
    </location>
</feature>
<dbReference type="AlphaFoldDB" id="A0A0V1KEV5"/>
<evidence type="ECO:0000313" key="5">
    <source>
        <dbReference type="EMBL" id="KRZ45732.1"/>
    </source>
</evidence>
<feature type="compositionally biased region" description="Low complexity" evidence="1">
    <location>
        <begin position="279"/>
        <end position="288"/>
    </location>
</feature>
<dbReference type="GO" id="GO:0072344">
    <property type="term" value="P:rescue of stalled ribosome"/>
    <property type="evidence" value="ECO:0007669"/>
    <property type="project" value="InterPro"/>
</dbReference>
<evidence type="ECO:0000259" key="4">
    <source>
        <dbReference type="Pfam" id="PF23134"/>
    </source>
</evidence>
<dbReference type="GO" id="GO:0008270">
    <property type="term" value="F:zinc ion binding"/>
    <property type="evidence" value="ECO:0007669"/>
    <property type="project" value="InterPro"/>
</dbReference>
<dbReference type="InterPro" id="IPR009349">
    <property type="entry name" value="TRIP4/RQT4_C2HC5_Znf"/>
</dbReference>
<protein>
    <submittedName>
        <fullName evidence="5">Activating signal cointegrator 1</fullName>
    </submittedName>
</protein>
<evidence type="ECO:0000256" key="1">
    <source>
        <dbReference type="SAM" id="MobiDB-lite"/>
    </source>
</evidence>
<feature type="region of interest" description="Disordered" evidence="1">
    <location>
        <begin position="269"/>
        <end position="297"/>
    </location>
</feature>
<dbReference type="FunFam" id="2.30.130.30:FF:000006">
    <property type="entry name" value="Putative_zinc_finger_motif_-_C2HC5-type /ASCH_domain_containing_protein_-_putative"/>
    <property type="match status" value="1"/>
</dbReference>
<dbReference type="InterPro" id="IPR015947">
    <property type="entry name" value="PUA-like_sf"/>
</dbReference>
<dbReference type="CDD" id="cd06554">
    <property type="entry name" value="ASCH_ASC-1_like"/>
    <property type="match status" value="1"/>
</dbReference>
<evidence type="ECO:0000259" key="2">
    <source>
        <dbReference type="Pfam" id="PF04266"/>
    </source>
</evidence>
<dbReference type="Gene3D" id="2.30.130.30">
    <property type="entry name" value="Hypothetical protein"/>
    <property type="match status" value="1"/>
</dbReference>
<accession>A0A0V1KEV5</accession>
<dbReference type="PANTHER" id="PTHR12963:SF4">
    <property type="entry name" value="ACTIVATING SIGNAL COINTEGRATOR 1"/>
    <property type="match status" value="1"/>
</dbReference>
<proteinExistence type="predicted"/>
<organism evidence="5 6">
    <name type="scientific">Trichinella pseudospiralis</name>
    <name type="common">Parasitic roundworm</name>
    <dbReference type="NCBI Taxonomy" id="6337"/>
    <lineage>
        <taxon>Eukaryota</taxon>
        <taxon>Metazoa</taxon>
        <taxon>Ecdysozoa</taxon>
        <taxon>Nematoda</taxon>
        <taxon>Enoplea</taxon>
        <taxon>Dorylaimia</taxon>
        <taxon>Trichinellida</taxon>
        <taxon>Trichinellidae</taxon>
        <taxon>Trichinella</taxon>
    </lineage>
</organism>
<feature type="compositionally biased region" description="Basic residues" evidence="1">
    <location>
        <begin position="763"/>
        <end position="774"/>
    </location>
</feature>
<sequence length="1172" mass="132922">MSKVKSLSLVKKLTVHKERLQLLLEELNQLCRSSVAVAEIEEQILMSEELYRETNALQTEYETGLDDAERRVAMMQWAKFRKSFRQSKAEARTLINAGNVQLPHCDLPKFDDDVTTFREFWDQFETSIHKQADLSDAEMLTYLRSCLSPSNADSDEMVARTLKERFDRPITTIRRLTLSLAEISSGEWELQALCDHLHRNVDALAALGKDPRTAELTAAEMLITLIREKLPKMTRIKWDEVTKADETAQSDLTAFMQFIREQTELLAESRHSIRRSNPSKSSTTISTTGKDGSPERHRQTGTLLHAQAVANACPICKGSHKVSVCTDLQKADRRQRQVLAKKAGLCFICFEVGHLAKWCNRKGGRSKEWKRGDSSTTPHPGKAPCPKAIAHDDEGRMMTVNCLFDSAAERSFIRQDVADGLGLKGEAFPIAVHGIGGTSHEIQKSRLVDFWLSPLAREPRYSVKALTMDTLCNDVVLTKISKLAWPHLHTLEFPEEEEEVPVHVIIGVDRYFRLMGSTVIHGGENDPVAVETLLGCASPDAESCQILRKFWELESLGIHPKSEGAQSDKAPKKVELSLLYNGMRSTVCFLLKKANSTLPNQQLAMIRLTESASNLPDVLMDKPAADWGQLRTTLGILWQPDVFTYLTLERVVSQAQYRKSATRFKPAAWFKFKLAASVFHCRDCLAPYAMRATTRQSILLPRGDEMEEVEGFLCLVVNRLCYDLPLRVILLVIQSVLDMDNRNLNNENIEDLNIEEKSSGNKNSKKYKKIHRQRQREQKKEKRQVNIFENKQIVLPGHHFCDCQGTEHQVLNNCLNCGRIACIQEGSGPCSFCGHLVLSKAEMLNEADDPKELLIPSQCNEPFTLAKLSEDLQKALECKDKLLEYQKDSVRRTTIYDDQSDYFMMSGGKSWLSDKEKAEKEGKYNELLAKKYAPRSERKIIIGFGPDEIVEQSTSYNLCSDEFAKSTTESETTVLPKSLVANQKIAAEYIPRVENLNFNNAEHVGRSVEQIPRLQDDYLTEIHDAGICLSVHQPFASLLICGIKRFEGRSWYSTHRGILWIASTAKPLNHTEKEEIENFYLRLYNDQLPKPFPEKFTTGCLLGCVNMVDCLPQEQFFEQYPNGEVESPYVFIFENPIELRIKIPISGKRRLYNLDTQIHQAAKKALAAMSNT</sequence>
<dbReference type="SUPFAM" id="SSF88697">
    <property type="entry name" value="PUA domain-like"/>
    <property type="match status" value="1"/>
</dbReference>
<name>A0A0V1KEV5_TRIPS</name>
<dbReference type="InterPro" id="IPR039128">
    <property type="entry name" value="TRIP4-like"/>
</dbReference>
<dbReference type="GO" id="GO:0005634">
    <property type="term" value="C:nucleus"/>
    <property type="evidence" value="ECO:0007669"/>
    <property type="project" value="InterPro"/>
</dbReference>
<gene>
    <name evidence="5" type="primary">Rbm28</name>
    <name evidence="5" type="ORF">T4C_2850</name>
</gene>
<comment type="caution">
    <text evidence="5">The sequence shown here is derived from an EMBL/GenBank/DDBJ whole genome shotgun (WGS) entry which is preliminary data.</text>
</comment>
<evidence type="ECO:0000259" key="3">
    <source>
        <dbReference type="Pfam" id="PF06221"/>
    </source>
</evidence>
<feature type="domain" description="Activating signal cointegrator 1 third" evidence="4">
    <location>
        <begin position="898"/>
        <end position="944"/>
    </location>
</feature>
<dbReference type="GO" id="GO:0180022">
    <property type="term" value="C:RQC-trigger complex"/>
    <property type="evidence" value="ECO:0007669"/>
    <property type="project" value="InterPro"/>
</dbReference>
<feature type="domain" description="ASCH" evidence="2">
    <location>
        <begin position="1029"/>
        <end position="1119"/>
    </location>
</feature>
<dbReference type="PANTHER" id="PTHR12963">
    <property type="entry name" value="THYROID RECEPTOR INTERACTING PROTEIN RELATED"/>
    <property type="match status" value="1"/>
</dbReference>
<dbReference type="Pfam" id="PF03564">
    <property type="entry name" value="DUF1759"/>
    <property type="match status" value="1"/>
</dbReference>
<dbReference type="InterPro" id="IPR007374">
    <property type="entry name" value="ASCH_domain"/>
</dbReference>
<dbReference type="Pfam" id="PF04266">
    <property type="entry name" value="ASCH"/>
    <property type="match status" value="1"/>
</dbReference>
<reference evidence="5 6" key="1">
    <citation type="submission" date="2015-01" db="EMBL/GenBank/DDBJ databases">
        <title>Evolution of Trichinella species and genotypes.</title>
        <authorList>
            <person name="Korhonen P.K."/>
            <person name="Edoardo P."/>
            <person name="Giuseppe L.R."/>
            <person name="Gasser R.B."/>
        </authorList>
    </citation>
    <scope>NUCLEOTIDE SEQUENCE [LARGE SCALE GENOMIC DNA]</scope>
    <source>
        <strain evidence="5">ISS176</strain>
    </source>
</reference>
<dbReference type="Proteomes" id="UP000054826">
    <property type="component" value="Unassembled WGS sequence"/>
</dbReference>
<feature type="region of interest" description="Disordered" evidence="1">
    <location>
        <begin position="364"/>
        <end position="384"/>
    </location>
</feature>
<dbReference type="Pfam" id="PF06221">
    <property type="entry name" value="zf-C2HC5"/>
    <property type="match status" value="1"/>
</dbReference>